<dbReference type="Proteomes" id="UP001216253">
    <property type="component" value="Unassembled WGS sequence"/>
</dbReference>
<organism evidence="5 6">
    <name type="scientific">Novosphingobium album</name>
    <name type="common">ex Liu et al. 2023</name>
    <dbReference type="NCBI Taxonomy" id="3031130"/>
    <lineage>
        <taxon>Bacteria</taxon>
        <taxon>Pseudomonadati</taxon>
        <taxon>Pseudomonadota</taxon>
        <taxon>Alphaproteobacteria</taxon>
        <taxon>Sphingomonadales</taxon>
        <taxon>Sphingomonadaceae</taxon>
        <taxon>Novosphingobium</taxon>
    </lineage>
</organism>
<keyword evidence="2" id="KW-0472">Membrane</keyword>
<proteinExistence type="predicted"/>
<feature type="domain" description="Outer membrane protein assembly factor BamE" evidence="4">
    <location>
        <begin position="57"/>
        <end position="127"/>
    </location>
</feature>
<dbReference type="InterPro" id="IPR007450">
    <property type="entry name" value="BamE_dom"/>
</dbReference>
<name>A0ABT5WJJ2_9SPHN</name>
<sequence length="159" mass="17201">MKGFLMIVRKSLVALVVAGALPAAVQAETPMGLPESLPGTDSAAVFPDPTHATRKAGAFVPPRNVAMVVAGLTKQQVYTLLDVPHFHEGLFGVRRWNYILNFYTGSGNDHRSCQYQIRFDAKARVEAAYFHDQSCADLLASTFRAPAKAVTAASAVEEH</sequence>
<comment type="caution">
    <text evidence="5">The sequence shown here is derived from an EMBL/GenBank/DDBJ whole genome shotgun (WGS) entry which is preliminary data.</text>
</comment>
<dbReference type="RefSeq" id="WP_275226290.1">
    <property type="nucleotide sequence ID" value="NZ_JARESE010000001.1"/>
</dbReference>
<dbReference type="Pfam" id="PF04355">
    <property type="entry name" value="BamE"/>
    <property type="match status" value="1"/>
</dbReference>
<accession>A0ABT5WJJ2</accession>
<evidence type="ECO:0000256" key="2">
    <source>
        <dbReference type="ARBA" id="ARBA00023136"/>
    </source>
</evidence>
<evidence type="ECO:0000259" key="4">
    <source>
        <dbReference type="Pfam" id="PF04355"/>
    </source>
</evidence>
<reference evidence="5 6" key="1">
    <citation type="submission" date="2023-03" db="EMBL/GenBank/DDBJ databases">
        <title>NovoSphingobium album sp. nov. isolated from polycyclic aromatic hydrocarbons- and heavy-metal polluted soil.</title>
        <authorList>
            <person name="Liu Z."/>
            <person name="Wang K."/>
        </authorList>
    </citation>
    <scope>NUCLEOTIDE SEQUENCE [LARGE SCALE GENOMIC DNA]</scope>
    <source>
        <strain evidence="5 6">H3SJ31-1</strain>
    </source>
</reference>
<dbReference type="InterPro" id="IPR037873">
    <property type="entry name" value="BamE-like"/>
</dbReference>
<gene>
    <name evidence="5" type="ORF">PYV00_00570</name>
</gene>
<evidence type="ECO:0000313" key="6">
    <source>
        <dbReference type="Proteomes" id="UP001216253"/>
    </source>
</evidence>
<keyword evidence="6" id="KW-1185">Reference proteome</keyword>
<evidence type="ECO:0000256" key="3">
    <source>
        <dbReference type="SAM" id="SignalP"/>
    </source>
</evidence>
<protein>
    <submittedName>
        <fullName evidence="5">Outer membrane protein assembly factor BamE</fullName>
    </submittedName>
</protein>
<dbReference type="Gene3D" id="3.30.1450.10">
    <property type="match status" value="1"/>
</dbReference>
<keyword evidence="1 3" id="KW-0732">Signal</keyword>
<dbReference type="EMBL" id="JARESE010000001">
    <property type="protein sequence ID" value="MDE8650208.1"/>
    <property type="molecule type" value="Genomic_DNA"/>
</dbReference>
<evidence type="ECO:0000256" key="1">
    <source>
        <dbReference type="ARBA" id="ARBA00022729"/>
    </source>
</evidence>
<feature type="signal peptide" evidence="3">
    <location>
        <begin position="1"/>
        <end position="27"/>
    </location>
</feature>
<feature type="chain" id="PRO_5046469763" evidence="3">
    <location>
        <begin position="28"/>
        <end position="159"/>
    </location>
</feature>
<evidence type="ECO:0000313" key="5">
    <source>
        <dbReference type="EMBL" id="MDE8650208.1"/>
    </source>
</evidence>